<proteinExistence type="predicted"/>
<dbReference type="Proteomes" id="UP000215914">
    <property type="component" value="Unassembled WGS sequence"/>
</dbReference>
<gene>
    <name evidence="2" type="ORF">HanXRQr2_Chr05g0209681</name>
</gene>
<reference evidence="2" key="1">
    <citation type="journal article" date="2017" name="Nature">
        <title>The sunflower genome provides insights into oil metabolism, flowering and Asterid evolution.</title>
        <authorList>
            <person name="Badouin H."/>
            <person name="Gouzy J."/>
            <person name="Grassa C.J."/>
            <person name="Murat F."/>
            <person name="Staton S.E."/>
            <person name="Cottret L."/>
            <person name="Lelandais-Briere C."/>
            <person name="Owens G.L."/>
            <person name="Carrere S."/>
            <person name="Mayjonade B."/>
            <person name="Legrand L."/>
            <person name="Gill N."/>
            <person name="Kane N.C."/>
            <person name="Bowers J.E."/>
            <person name="Hubner S."/>
            <person name="Bellec A."/>
            <person name="Berard A."/>
            <person name="Berges H."/>
            <person name="Blanchet N."/>
            <person name="Boniface M.C."/>
            <person name="Brunel D."/>
            <person name="Catrice O."/>
            <person name="Chaidir N."/>
            <person name="Claudel C."/>
            <person name="Donnadieu C."/>
            <person name="Faraut T."/>
            <person name="Fievet G."/>
            <person name="Helmstetter N."/>
            <person name="King M."/>
            <person name="Knapp S.J."/>
            <person name="Lai Z."/>
            <person name="Le Paslier M.C."/>
            <person name="Lippi Y."/>
            <person name="Lorenzon L."/>
            <person name="Mandel J.R."/>
            <person name="Marage G."/>
            <person name="Marchand G."/>
            <person name="Marquand E."/>
            <person name="Bret-Mestries E."/>
            <person name="Morien E."/>
            <person name="Nambeesan S."/>
            <person name="Nguyen T."/>
            <person name="Pegot-Espagnet P."/>
            <person name="Pouilly N."/>
            <person name="Raftis F."/>
            <person name="Sallet E."/>
            <person name="Schiex T."/>
            <person name="Thomas J."/>
            <person name="Vandecasteele C."/>
            <person name="Vares D."/>
            <person name="Vear F."/>
            <person name="Vautrin S."/>
            <person name="Crespi M."/>
            <person name="Mangin B."/>
            <person name="Burke J.M."/>
            <person name="Salse J."/>
            <person name="Munos S."/>
            <person name="Vincourt P."/>
            <person name="Rieseberg L.H."/>
            <person name="Langlade N.B."/>
        </authorList>
    </citation>
    <scope>NUCLEOTIDE SEQUENCE</scope>
    <source>
        <tissue evidence="2">Leaves</tissue>
    </source>
</reference>
<evidence type="ECO:0000313" key="2">
    <source>
        <dbReference type="EMBL" id="KAF5805466.1"/>
    </source>
</evidence>
<name>A0A9K3IYL0_HELAN</name>
<keyword evidence="1" id="KW-0732">Signal</keyword>
<dbReference type="Gramene" id="mRNA:HanXRQr2_Chr05g0209681">
    <property type="protein sequence ID" value="CDS:HanXRQr2_Chr05g0209681.1"/>
    <property type="gene ID" value="HanXRQr2_Chr05g0209681"/>
</dbReference>
<evidence type="ECO:0000256" key="1">
    <source>
        <dbReference type="SAM" id="SignalP"/>
    </source>
</evidence>
<dbReference type="AlphaFoldDB" id="A0A9K3IYL0"/>
<accession>A0A9K3IYL0</accession>
<keyword evidence="3" id="KW-1185">Reference proteome</keyword>
<feature type="signal peptide" evidence="1">
    <location>
        <begin position="1"/>
        <end position="25"/>
    </location>
</feature>
<sequence length="154" mass="17882">MAVLLLLRLSLSLSLSLCLLQPSLTITRHHHSQVNHHSRRLWWCCCRPLPLNSVVGKHRRRLRRSSNLSQRRSENRGVGVRVYRCGCGSSELRSEPVHCRNKHRRGRGVVWLWVLFENITEIRGGWCRVGEEEKIGCLASLCFFSFLFCVCVLF</sequence>
<reference evidence="2" key="2">
    <citation type="submission" date="2020-06" db="EMBL/GenBank/DDBJ databases">
        <title>Helianthus annuus Genome sequencing and assembly Release 2.</title>
        <authorList>
            <person name="Gouzy J."/>
            <person name="Langlade N."/>
            <person name="Munos S."/>
        </authorList>
    </citation>
    <scope>NUCLEOTIDE SEQUENCE</scope>
    <source>
        <tissue evidence="2">Leaves</tissue>
    </source>
</reference>
<evidence type="ECO:0000313" key="3">
    <source>
        <dbReference type="Proteomes" id="UP000215914"/>
    </source>
</evidence>
<evidence type="ECO:0008006" key="4">
    <source>
        <dbReference type="Google" id="ProtNLM"/>
    </source>
</evidence>
<dbReference type="EMBL" id="MNCJ02000320">
    <property type="protein sequence ID" value="KAF5805466.1"/>
    <property type="molecule type" value="Genomic_DNA"/>
</dbReference>
<organism evidence="2 3">
    <name type="scientific">Helianthus annuus</name>
    <name type="common">Common sunflower</name>
    <dbReference type="NCBI Taxonomy" id="4232"/>
    <lineage>
        <taxon>Eukaryota</taxon>
        <taxon>Viridiplantae</taxon>
        <taxon>Streptophyta</taxon>
        <taxon>Embryophyta</taxon>
        <taxon>Tracheophyta</taxon>
        <taxon>Spermatophyta</taxon>
        <taxon>Magnoliopsida</taxon>
        <taxon>eudicotyledons</taxon>
        <taxon>Gunneridae</taxon>
        <taxon>Pentapetalae</taxon>
        <taxon>asterids</taxon>
        <taxon>campanulids</taxon>
        <taxon>Asterales</taxon>
        <taxon>Asteraceae</taxon>
        <taxon>Asteroideae</taxon>
        <taxon>Heliantheae alliance</taxon>
        <taxon>Heliantheae</taxon>
        <taxon>Helianthus</taxon>
    </lineage>
</organism>
<comment type="caution">
    <text evidence="2">The sequence shown here is derived from an EMBL/GenBank/DDBJ whole genome shotgun (WGS) entry which is preliminary data.</text>
</comment>
<protein>
    <recommendedName>
        <fullName evidence="4">Secreted protein</fullName>
    </recommendedName>
</protein>
<feature type="chain" id="PRO_5039901685" description="Secreted protein" evidence="1">
    <location>
        <begin position="26"/>
        <end position="154"/>
    </location>
</feature>